<dbReference type="EMBL" id="QPQM01000001">
    <property type="protein sequence ID" value="NIY55945.1"/>
    <property type="molecule type" value="Genomic_DNA"/>
</dbReference>
<dbReference type="InterPro" id="IPR027417">
    <property type="entry name" value="P-loop_NTPase"/>
</dbReference>
<protein>
    <submittedName>
        <fullName evidence="3">ATP-binding cassette domain-containing protein</fullName>
    </submittedName>
</protein>
<evidence type="ECO:0000259" key="1">
    <source>
        <dbReference type="Pfam" id="PF00005"/>
    </source>
</evidence>
<dbReference type="GO" id="GO:0005524">
    <property type="term" value="F:ATP binding"/>
    <property type="evidence" value="ECO:0007669"/>
    <property type="project" value="UniProtKB-KW"/>
</dbReference>
<keyword evidence="3" id="KW-0547">Nucleotide-binding</keyword>
<dbReference type="RefSeq" id="WP_030003283.1">
    <property type="nucleotide sequence ID" value="NZ_CP011923.2"/>
</dbReference>
<name>A0AAP6XBB6_9GAMM</name>
<reference evidence="2" key="2">
    <citation type="submission" date="2017-08" db="EMBL/GenBank/DDBJ databases">
        <title>Complete Genome Sequence of Francisella noatunensis subsp. orientalis strain FNO190.</title>
        <authorList>
            <person name="Pereira F.L."/>
            <person name="Goncalves L.A."/>
            <person name="Guilherme T.C."/>
            <person name="Soares S.C."/>
            <person name="Dorella F.A."/>
            <person name="Carvalho A.F."/>
            <person name="Leibowitz M.P."/>
            <person name="Leal C.A.G."/>
            <person name="Azevedo V.A.C."/>
            <person name="Figueiredo H.C.P."/>
        </authorList>
    </citation>
    <scope>NUCLEOTIDE SEQUENCE</scope>
    <source>
        <strain evidence="2">FNO190</strain>
    </source>
</reference>
<feature type="domain" description="ABC transporter" evidence="1">
    <location>
        <begin position="22"/>
        <end position="85"/>
    </location>
</feature>
<dbReference type="InterPro" id="IPR003439">
    <property type="entry name" value="ABC_transporter-like_ATP-bd"/>
</dbReference>
<dbReference type="Proteomes" id="UP000035930">
    <property type="component" value="Chromosome"/>
</dbReference>
<evidence type="ECO:0000313" key="4">
    <source>
        <dbReference type="Proteomes" id="UP000035930"/>
    </source>
</evidence>
<reference evidence="3" key="3">
    <citation type="journal article" date="2020" name="Int. J. Syst. Evol. Microbiol.">
        <title>Reclassification of Francisella noatunensis subsp. orientalis Ottem et al. 2009 as Francisella orientalis sp. nov., Francisella noatunensis subsp. chilensis subsp. nov. and emended description of Francisella noatunensis.</title>
        <authorList>
            <person name="Ramirez-Paredes J.G."/>
            <person name="Larsson P."/>
            <person name="Thompson K.D."/>
            <person name="Penman D.J."/>
            <person name="Busse H.J."/>
            <person name="Ohrman C."/>
            <person name="Sjodin A."/>
            <person name="Soto E."/>
            <person name="Richards R.H."/>
            <person name="Adams A."/>
            <person name="Colquhoun D.J."/>
        </authorList>
    </citation>
    <scope>NUCLEOTIDE SEQUENCE</scope>
    <source>
        <strain evidence="3">LADL-07285A</strain>
    </source>
</reference>
<reference evidence="4" key="1">
    <citation type="submission" date="2015-02" db="EMBL/GenBank/DDBJ databases">
        <title>Complete genome sequence of Francisella noatunensis subsp. orientalis FNO190 isolated from farm-raised Nile tilapia in Brazil.</title>
        <authorList>
            <person name="Figueiredo H.C.P."/>
            <person name="Leal C.A.G."/>
            <person name="Pereira F.L."/>
            <person name="Soares S.C."/>
            <person name="Goncalves L.A."/>
            <person name="Dorella F.A."/>
            <person name="Carvalho A.F."/>
            <person name="Azevedo V.A.C."/>
        </authorList>
    </citation>
    <scope>NUCLEOTIDE SEQUENCE [LARGE SCALE GENOMIC DNA]</scope>
    <source>
        <strain evidence="4">FNO190</strain>
    </source>
</reference>
<dbReference type="Gene3D" id="3.40.50.300">
    <property type="entry name" value="P-loop containing nucleotide triphosphate hydrolases"/>
    <property type="match status" value="1"/>
</dbReference>
<evidence type="ECO:0000313" key="3">
    <source>
        <dbReference type="EMBL" id="NIY55945.1"/>
    </source>
</evidence>
<keyword evidence="4" id="KW-1185">Reference proteome</keyword>
<dbReference type="AlphaFoldDB" id="A0AAP6XBB6"/>
<organism evidence="3 5">
    <name type="scientific">Francisella orientalis</name>
    <dbReference type="NCBI Taxonomy" id="299583"/>
    <lineage>
        <taxon>Bacteria</taxon>
        <taxon>Pseudomonadati</taxon>
        <taxon>Pseudomonadota</taxon>
        <taxon>Gammaproteobacteria</taxon>
        <taxon>Thiotrichales</taxon>
        <taxon>Francisellaceae</taxon>
        <taxon>Francisella</taxon>
    </lineage>
</organism>
<dbReference type="GO" id="GO:0016887">
    <property type="term" value="F:ATP hydrolysis activity"/>
    <property type="evidence" value="ECO:0007669"/>
    <property type="project" value="InterPro"/>
</dbReference>
<dbReference type="EMBL" id="CP011923">
    <property type="protein sequence ID" value="AKN89434.1"/>
    <property type="molecule type" value="Genomic_DNA"/>
</dbReference>
<evidence type="ECO:0000313" key="2">
    <source>
        <dbReference type="EMBL" id="AKN89434.1"/>
    </source>
</evidence>
<dbReference type="SUPFAM" id="SSF52540">
    <property type="entry name" value="P-loop containing nucleoside triphosphate hydrolases"/>
    <property type="match status" value="1"/>
</dbReference>
<proteinExistence type="predicted"/>
<dbReference type="Pfam" id="PF00005">
    <property type="entry name" value="ABC_tran"/>
    <property type="match status" value="1"/>
</dbReference>
<keyword evidence="3" id="KW-0067">ATP-binding</keyword>
<sequence length="88" mass="9933">MKTLTIKLNQKYKSFPIGFVTNIDNNGIVVISGVNGSGKSQLMNIINGRRIINNESHDISREITIDTHTIKSDEIEYRSFKNSIKILP</sequence>
<dbReference type="Proteomes" id="UP000774689">
    <property type="component" value="Unassembled WGS sequence"/>
</dbReference>
<gene>
    <name evidence="3" type="ORF">CHQ83_00270</name>
    <name evidence="2" type="ORF">FNO190_1890</name>
</gene>
<dbReference type="GeneID" id="45432194"/>
<evidence type="ECO:0000313" key="5">
    <source>
        <dbReference type="Proteomes" id="UP000774689"/>
    </source>
</evidence>
<accession>A0AAP6XBB6</accession>